<accession>A0A178D7K7</accession>
<evidence type="ECO:0008006" key="5">
    <source>
        <dbReference type="Google" id="ProtNLM"/>
    </source>
</evidence>
<dbReference type="OrthoDB" id="5863171at2759"/>
<comment type="similarity">
    <text evidence="1">Belongs to the CoA-transferase III family.</text>
</comment>
<dbReference type="GO" id="GO:0005739">
    <property type="term" value="C:mitochondrion"/>
    <property type="evidence" value="ECO:0007669"/>
    <property type="project" value="TreeGrafter"/>
</dbReference>
<dbReference type="PANTHER" id="PTHR48207">
    <property type="entry name" value="SUCCINATE--HYDROXYMETHYLGLUTARATE COA-TRANSFERASE"/>
    <property type="match status" value="1"/>
</dbReference>
<comment type="caution">
    <text evidence="3">The sequence shown here is derived from an EMBL/GenBank/DDBJ whole genome shotgun (WGS) entry which is preliminary data.</text>
</comment>
<dbReference type="Pfam" id="PF02515">
    <property type="entry name" value="CoA_transf_3"/>
    <property type="match status" value="1"/>
</dbReference>
<dbReference type="GeneID" id="34586625"/>
<dbReference type="Proteomes" id="UP000185904">
    <property type="component" value="Unassembled WGS sequence"/>
</dbReference>
<dbReference type="GO" id="GO:0047369">
    <property type="term" value="F:succinate-hydroxymethylglutarate CoA-transferase activity"/>
    <property type="evidence" value="ECO:0007669"/>
    <property type="project" value="TreeGrafter"/>
</dbReference>
<dbReference type="InterPro" id="IPR003673">
    <property type="entry name" value="CoA-Trfase_fam_III"/>
</dbReference>
<dbReference type="InterPro" id="IPR023606">
    <property type="entry name" value="CoA-Trfase_III_dom_1_sf"/>
</dbReference>
<evidence type="ECO:0000256" key="1">
    <source>
        <dbReference type="ARBA" id="ARBA00008383"/>
    </source>
</evidence>
<reference evidence="3 4" key="1">
    <citation type="submission" date="2016-03" db="EMBL/GenBank/DDBJ databases">
        <title>The draft genome sequence of Fonsecaea nubica causative agent of cutaneous subcutaneous infection in human host.</title>
        <authorList>
            <person name="Costa F."/>
            <person name="Sybren D.H."/>
            <person name="Raittz R.T."/>
            <person name="Weiss V.A."/>
            <person name="Leao A.C."/>
            <person name="Gomes R."/>
            <person name="De Souza E.M."/>
            <person name="Pedrosa F.O."/>
            <person name="Steffens M.B."/>
            <person name="Bombassaro A."/>
            <person name="Tadra-Sfeir M.Z."/>
            <person name="Moreno L.F."/>
            <person name="Najafzadeh M.J."/>
            <person name="Felipe M.S."/>
            <person name="Teixeira M."/>
            <person name="Sun J."/>
            <person name="Xi L."/>
            <person name="Castro M.A."/>
            <person name="Vicente V.A."/>
        </authorList>
    </citation>
    <scope>NUCLEOTIDE SEQUENCE [LARGE SCALE GENOMIC DNA]</scope>
    <source>
        <strain evidence="3 4">CBS 269.64</strain>
    </source>
</reference>
<sequence length="455" mass="50180">MGMGPPMPGLRQAFTRHASTRLRRQTARPCLSLSRSSSRYLSSQSQGQGKAGLINNIKVLDLSRVIAGPFCAQILADYGATVIKVEQPQKGDDLRHYKPPVEKDNWDPKLGPMSNFFAACNRNKRSICLDLKSPKAHKILFELAKDADVIIENFVPGKIDELGLGYDKLKQVNPRIIYASISGYGSKGPWAKRAGYDMIVGAEAGLMHITGPRGGPPTKPGVSIIDLCTGLYLHGAILGALLARQETGLGQRVTVSLFESMVSLLINVGMDWVNSGQEAQRWGTAHPSVVPYDAWKTKDSHIVTGASTERQWRRLCDILGRPDLVDDERFKNNSVRVKNREVITPILRECFESRTTDEWLERFEGSGMPYGAINNMERVFKHPQIEAGEMLQPVEYEGLKSGVLRLLGAPVKFSEAATPVKLRPPLLGEHTSEVLREIGLSDAAIEDLQKTGVTQ</sequence>
<dbReference type="InterPro" id="IPR044855">
    <property type="entry name" value="CoA-Trfase_III_dom3_sf"/>
</dbReference>
<gene>
    <name evidence="3" type="ORF">AYO20_03203</name>
</gene>
<dbReference type="Gene3D" id="3.40.50.10540">
    <property type="entry name" value="Crotonobetainyl-coa:carnitine coa-transferase, domain 1"/>
    <property type="match status" value="1"/>
</dbReference>
<dbReference type="PANTHER" id="PTHR48207:SF3">
    <property type="entry name" value="SUCCINATE--HYDROXYMETHYLGLUTARATE COA-TRANSFERASE"/>
    <property type="match status" value="1"/>
</dbReference>
<organism evidence="3 4">
    <name type="scientific">Fonsecaea nubica</name>
    <dbReference type="NCBI Taxonomy" id="856822"/>
    <lineage>
        <taxon>Eukaryota</taxon>
        <taxon>Fungi</taxon>
        <taxon>Dikarya</taxon>
        <taxon>Ascomycota</taxon>
        <taxon>Pezizomycotina</taxon>
        <taxon>Eurotiomycetes</taxon>
        <taxon>Chaetothyriomycetidae</taxon>
        <taxon>Chaetothyriales</taxon>
        <taxon>Herpotrichiellaceae</taxon>
        <taxon>Fonsecaea</taxon>
    </lineage>
</organism>
<evidence type="ECO:0000313" key="4">
    <source>
        <dbReference type="Proteomes" id="UP000185904"/>
    </source>
</evidence>
<name>A0A178D7K7_9EURO</name>
<evidence type="ECO:0000256" key="2">
    <source>
        <dbReference type="ARBA" id="ARBA00022679"/>
    </source>
</evidence>
<evidence type="ECO:0000313" key="3">
    <source>
        <dbReference type="EMBL" id="OAL37354.1"/>
    </source>
</evidence>
<keyword evidence="4" id="KW-1185">Reference proteome</keyword>
<dbReference type="AlphaFoldDB" id="A0A178D7K7"/>
<dbReference type="Gene3D" id="3.30.1540.10">
    <property type="entry name" value="formyl-coa transferase, domain 3"/>
    <property type="match status" value="1"/>
</dbReference>
<dbReference type="InterPro" id="IPR050483">
    <property type="entry name" value="CoA-transferase_III_domain"/>
</dbReference>
<dbReference type="RefSeq" id="XP_022502366.1">
    <property type="nucleotide sequence ID" value="XM_022641506.1"/>
</dbReference>
<protein>
    <recommendedName>
        <fullName evidence="5">Formyl-CoA transferase</fullName>
    </recommendedName>
</protein>
<dbReference type="EMBL" id="LVCJ01000015">
    <property type="protein sequence ID" value="OAL37354.1"/>
    <property type="molecule type" value="Genomic_DNA"/>
</dbReference>
<proteinExistence type="inferred from homology"/>
<dbReference type="SUPFAM" id="SSF89796">
    <property type="entry name" value="CoA-transferase family III (CaiB/BaiF)"/>
    <property type="match status" value="1"/>
</dbReference>
<keyword evidence="2" id="KW-0808">Transferase</keyword>